<evidence type="ECO:0000313" key="10">
    <source>
        <dbReference type="Proteomes" id="UP001055940"/>
    </source>
</evidence>
<accession>A0ABY5DBK8</accession>
<keyword evidence="5 8" id="KW-0812">Transmembrane</keyword>
<dbReference type="EMBL" id="CP099837">
    <property type="protein sequence ID" value="USY20603.1"/>
    <property type="molecule type" value="Genomic_DNA"/>
</dbReference>
<reference evidence="9" key="1">
    <citation type="submission" date="2022-06" db="EMBL/GenBank/DDBJ databases">
        <authorList>
            <person name="Ping M."/>
        </authorList>
    </citation>
    <scope>NUCLEOTIDE SEQUENCE</scope>
    <source>
        <strain evidence="9">JCM11759T</strain>
    </source>
</reference>
<name>A0ABY5DBK8_9ACTN</name>
<evidence type="ECO:0000256" key="1">
    <source>
        <dbReference type="ARBA" id="ARBA00004651"/>
    </source>
</evidence>
<evidence type="ECO:0000256" key="5">
    <source>
        <dbReference type="ARBA" id="ARBA00022692"/>
    </source>
</evidence>
<dbReference type="InterPro" id="IPR007208">
    <property type="entry name" value="MrpF/PhaF-like"/>
</dbReference>
<gene>
    <name evidence="9" type="ORF">NE857_02825</name>
</gene>
<keyword evidence="3" id="KW-0813">Transport</keyword>
<comment type="similarity">
    <text evidence="2">Belongs to the CPA3 antiporters (TC 2.A.63) subunit F family.</text>
</comment>
<keyword evidence="10" id="KW-1185">Reference proteome</keyword>
<organism evidence="9 10">
    <name type="scientific">Nocardiopsis exhalans</name>
    <dbReference type="NCBI Taxonomy" id="163604"/>
    <lineage>
        <taxon>Bacteria</taxon>
        <taxon>Bacillati</taxon>
        <taxon>Actinomycetota</taxon>
        <taxon>Actinomycetes</taxon>
        <taxon>Streptosporangiales</taxon>
        <taxon>Nocardiopsidaceae</taxon>
        <taxon>Nocardiopsis</taxon>
    </lineage>
</organism>
<dbReference type="Pfam" id="PF04066">
    <property type="entry name" value="MrpF_PhaF"/>
    <property type="match status" value="1"/>
</dbReference>
<evidence type="ECO:0000256" key="3">
    <source>
        <dbReference type="ARBA" id="ARBA00022448"/>
    </source>
</evidence>
<comment type="subcellular location">
    <subcellularLocation>
        <location evidence="1">Cell membrane</location>
        <topology evidence="1">Multi-pass membrane protein</topology>
    </subcellularLocation>
</comment>
<keyword evidence="4" id="KW-1003">Cell membrane</keyword>
<keyword evidence="7 8" id="KW-0472">Membrane</keyword>
<evidence type="ECO:0000256" key="6">
    <source>
        <dbReference type="ARBA" id="ARBA00022989"/>
    </source>
</evidence>
<feature type="transmembrane region" description="Helical" evidence="8">
    <location>
        <begin position="6"/>
        <end position="24"/>
    </location>
</feature>
<feature type="transmembrane region" description="Helical" evidence="8">
    <location>
        <begin position="36"/>
        <end position="55"/>
    </location>
</feature>
<evidence type="ECO:0000256" key="2">
    <source>
        <dbReference type="ARBA" id="ARBA00009212"/>
    </source>
</evidence>
<dbReference type="PANTHER" id="PTHR34702">
    <property type="entry name" value="NA(+)/H(+) ANTIPORTER SUBUNIT F1"/>
    <property type="match status" value="1"/>
</dbReference>
<evidence type="ECO:0000256" key="7">
    <source>
        <dbReference type="ARBA" id="ARBA00023136"/>
    </source>
</evidence>
<protein>
    <submittedName>
        <fullName evidence="9">Monovalent cation/H+ antiporter complex subunit F</fullName>
    </submittedName>
</protein>
<evidence type="ECO:0000256" key="8">
    <source>
        <dbReference type="SAM" id="Phobius"/>
    </source>
</evidence>
<dbReference type="Proteomes" id="UP001055940">
    <property type="component" value="Chromosome"/>
</dbReference>
<evidence type="ECO:0000313" key="9">
    <source>
        <dbReference type="EMBL" id="USY20603.1"/>
    </source>
</evidence>
<proteinExistence type="inferred from homology"/>
<dbReference type="PANTHER" id="PTHR34702:SF1">
    <property type="entry name" value="NA(+)_H(+) ANTIPORTER SUBUNIT F"/>
    <property type="match status" value="1"/>
</dbReference>
<feature type="transmembrane region" description="Helical" evidence="8">
    <location>
        <begin position="61"/>
        <end position="81"/>
    </location>
</feature>
<evidence type="ECO:0000256" key="4">
    <source>
        <dbReference type="ARBA" id="ARBA00022475"/>
    </source>
</evidence>
<sequence length="85" mass="8683">MTLINLALVLVVVSMVLGVVRILLGPSGADRGAATDLVFFGFVILVALLGVRLSTTLLVDIVLVATLVGLLAAISLARLTAGGKR</sequence>
<keyword evidence="6 8" id="KW-1133">Transmembrane helix</keyword>